<keyword evidence="1" id="KW-0175">Coiled coil</keyword>
<evidence type="ECO:0000313" key="3">
    <source>
        <dbReference type="EMBL" id="QPJ64534.1"/>
    </source>
</evidence>
<protein>
    <recommendedName>
        <fullName evidence="5">Secreted protein</fullName>
    </recommendedName>
</protein>
<gene>
    <name evidence="3" type="ORF">G3M78_03630</name>
</gene>
<feature type="signal peptide" evidence="2">
    <location>
        <begin position="1"/>
        <end position="24"/>
    </location>
</feature>
<evidence type="ECO:0000256" key="2">
    <source>
        <dbReference type="SAM" id="SignalP"/>
    </source>
</evidence>
<dbReference type="Proteomes" id="UP000594464">
    <property type="component" value="Chromosome"/>
</dbReference>
<reference evidence="4" key="1">
    <citation type="submission" date="2020-02" db="EMBL/GenBank/DDBJ databases">
        <title>Genomic and physiological characterization of two novel Nitrospinaceae genera.</title>
        <authorList>
            <person name="Mueller A.J."/>
            <person name="Jung M.-Y."/>
            <person name="Strachan C.R."/>
            <person name="Herbold C.W."/>
            <person name="Kirkegaard R.H."/>
            <person name="Daims H."/>
        </authorList>
    </citation>
    <scope>NUCLEOTIDE SEQUENCE [LARGE SCALE GENOMIC DNA]</scope>
</reference>
<evidence type="ECO:0000256" key="1">
    <source>
        <dbReference type="SAM" id="Coils"/>
    </source>
</evidence>
<evidence type="ECO:0008006" key="5">
    <source>
        <dbReference type="Google" id="ProtNLM"/>
    </source>
</evidence>
<name>A0A7T0G2P9_9BACT</name>
<feature type="chain" id="PRO_5032304739" description="Secreted protein" evidence="2">
    <location>
        <begin position="25"/>
        <end position="72"/>
    </location>
</feature>
<dbReference type="AlphaFoldDB" id="A0A7T0G2P9"/>
<proteinExistence type="predicted"/>
<sequence length="72" mass="8263">MNKLLKTSIFTVLMLSLVPAFAVADDKETCNKNKEEAMSRVLEDQQKEQNEDIQQQIADIVREDAIRPELTQ</sequence>
<dbReference type="EMBL" id="CP048620">
    <property type="protein sequence ID" value="QPJ64534.1"/>
    <property type="molecule type" value="Genomic_DNA"/>
</dbReference>
<keyword evidence="2" id="KW-0732">Signal</keyword>
<organism evidence="3 4">
    <name type="scientific">Candidatus Nitrohelix vancouverensis</name>
    <dbReference type="NCBI Taxonomy" id="2705534"/>
    <lineage>
        <taxon>Bacteria</taxon>
        <taxon>Pseudomonadati</taxon>
        <taxon>Nitrospinota/Tectimicrobiota group</taxon>
        <taxon>Nitrospinota</taxon>
        <taxon>Nitrospinia</taxon>
        <taxon>Nitrospinales</taxon>
        <taxon>Nitrospinaceae</taxon>
        <taxon>Candidatus Nitrohelix</taxon>
    </lineage>
</organism>
<accession>A0A7T0G2P9</accession>
<feature type="coiled-coil region" evidence="1">
    <location>
        <begin position="31"/>
        <end position="63"/>
    </location>
</feature>
<dbReference type="KEGG" id="nva:G3M78_03630"/>
<evidence type="ECO:0000313" key="4">
    <source>
        <dbReference type="Proteomes" id="UP000594464"/>
    </source>
</evidence>